<dbReference type="OrthoDB" id="3628343at2"/>
<proteinExistence type="predicted"/>
<evidence type="ECO:0000313" key="2">
    <source>
        <dbReference type="Proteomes" id="UP000027345"/>
    </source>
</evidence>
<gene>
    <name evidence="1" type="ORF">DV20_26560</name>
</gene>
<accession>A0A066U537</accession>
<dbReference type="RefSeq" id="WP_043784639.1">
    <property type="nucleotide sequence ID" value="NZ_JMQI01000055.1"/>
</dbReference>
<protein>
    <submittedName>
        <fullName evidence="1">Uncharacterized protein</fullName>
    </submittedName>
</protein>
<reference evidence="1 2" key="1">
    <citation type="submission" date="2014-05" db="EMBL/GenBank/DDBJ databases">
        <title>Draft genome sequence of Amycolatopsis rifamycinica DSM 46095.</title>
        <authorList>
            <person name="Lal R."/>
            <person name="Saxena A."/>
            <person name="Kumari R."/>
            <person name="Mukherjee U."/>
            <person name="Singh P."/>
            <person name="Sangwan N."/>
            <person name="Mahato N.K."/>
        </authorList>
    </citation>
    <scope>NUCLEOTIDE SEQUENCE [LARGE SCALE GENOMIC DNA]</scope>
    <source>
        <strain evidence="1 2">DSM 46095</strain>
    </source>
</reference>
<organism evidence="1 2">
    <name type="scientific">Amycolatopsis rifamycinica</name>
    <dbReference type="NCBI Taxonomy" id="287986"/>
    <lineage>
        <taxon>Bacteria</taxon>
        <taxon>Bacillati</taxon>
        <taxon>Actinomycetota</taxon>
        <taxon>Actinomycetes</taxon>
        <taxon>Pseudonocardiales</taxon>
        <taxon>Pseudonocardiaceae</taxon>
        <taxon>Amycolatopsis</taxon>
    </lineage>
</organism>
<dbReference type="EMBL" id="JMQI01000055">
    <property type="protein sequence ID" value="KDN19219.1"/>
    <property type="molecule type" value="Genomic_DNA"/>
</dbReference>
<evidence type="ECO:0000313" key="1">
    <source>
        <dbReference type="EMBL" id="KDN19219.1"/>
    </source>
</evidence>
<comment type="caution">
    <text evidence="1">The sequence shown here is derived from an EMBL/GenBank/DDBJ whole genome shotgun (WGS) entry which is preliminary data.</text>
</comment>
<name>A0A066U537_9PSEU</name>
<dbReference type="Proteomes" id="UP000027345">
    <property type="component" value="Unassembled WGS sequence"/>
</dbReference>
<keyword evidence="2" id="KW-1185">Reference proteome</keyword>
<sequence>MTTRGWYKERTLTTVDTVGREVSVTTGLTRDPEGRLVAAIAISDGPTAIYRYPGDAGERTELVTNAADTVKELHKLAGVPPTR</sequence>
<dbReference type="AlphaFoldDB" id="A0A066U537"/>